<protein>
    <submittedName>
        <fullName evidence="2">GNAT family N-acetyltransferase</fullName>
    </submittedName>
</protein>
<dbReference type="InterPro" id="IPR016181">
    <property type="entry name" value="Acyl_CoA_acyltransferase"/>
</dbReference>
<evidence type="ECO:0000313" key="3">
    <source>
        <dbReference type="Proteomes" id="UP000783102"/>
    </source>
</evidence>
<name>A0A9Q2WJN9_9BURK</name>
<dbReference type="AlphaFoldDB" id="A0A9Q2WJN9"/>
<evidence type="ECO:0000313" key="2">
    <source>
        <dbReference type="EMBL" id="MBT8551997.1"/>
    </source>
</evidence>
<proteinExistence type="predicted"/>
<dbReference type="PROSITE" id="PS51186">
    <property type="entry name" value="GNAT"/>
    <property type="match status" value="1"/>
</dbReference>
<dbReference type="Proteomes" id="UP000783102">
    <property type="component" value="Unassembled WGS sequence"/>
</dbReference>
<sequence length="167" mass="19068">MSIELNMRPMLFSDIEAVYKWRTDPSIRKYMLSEEPKSFGSHLEWFKRTSVDENKALLIADYHGVQVGFAQFDNVKAKKGSNWGFYKDPSLQKGMGRNICSAALDYGFTVLGLDLIFGQVLPHNIASIKLHLGLGFNEINDDNQLNAGKKLRHFEMRSSDWLKYSGN</sequence>
<dbReference type="InterPro" id="IPR000182">
    <property type="entry name" value="GNAT_dom"/>
</dbReference>
<organism evidence="2 3">
    <name type="scientific">Polynucleobacter paneuropaeus</name>
    <dbReference type="NCBI Taxonomy" id="2527775"/>
    <lineage>
        <taxon>Bacteria</taxon>
        <taxon>Pseudomonadati</taxon>
        <taxon>Pseudomonadota</taxon>
        <taxon>Betaproteobacteria</taxon>
        <taxon>Burkholderiales</taxon>
        <taxon>Burkholderiaceae</taxon>
        <taxon>Polynucleobacter</taxon>
    </lineage>
</organism>
<dbReference type="PANTHER" id="PTHR43415:SF3">
    <property type="entry name" value="GNAT-FAMILY ACETYLTRANSFERASE"/>
    <property type="match status" value="1"/>
</dbReference>
<dbReference type="GO" id="GO:0016747">
    <property type="term" value="F:acyltransferase activity, transferring groups other than amino-acyl groups"/>
    <property type="evidence" value="ECO:0007669"/>
    <property type="project" value="InterPro"/>
</dbReference>
<accession>A0A9Q2WJN9</accession>
<reference evidence="2" key="1">
    <citation type="journal article" date="2021" name="Genome Biol. Evol.">
        <title>Continental-Scale Gene Flow Prevents Allopatric Divergence of Pelagic Freshwater Bacteria.</title>
        <authorList>
            <person name="Hoetzinger M."/>
            <person name="Pitt A."/>
            <person name="Huemer A."/>
            <person name="Hahn M.W."/>
        </authorList>
    </citation>
    <scope>NUCLEOTIDE SEQUENCE</scope>
    <source>
        <strain evidence="2">SM1-W8</strain>
    </source>
</reference>
<comment type="caution">
    <text evidence="2">The sequence shown here is derived from an EMBL/GenBank/DDBJ whole genome shotgun (WGS) entry which is preliminary data.</text>
</comment>
<dbReference type="PANTHER" id="PTHR43415">
    <property type="entry name" value="SPERMIDINE N(1)-ACETYLTRANSFERASE"/>
    <property type="match status" value="1"/>
</dbReference>
<dbReference type="Pfam" id="PF13302">
    <property type="entry name" value="Acetyltransf_3"/>
    <property type="match status" value="1"/>
</dbReference>
<evidence type="ECO:0000259" key="1">
    <source>
        <dbReference type="PROSITE" id="PS51186"/>
    </source>
</evidence>
<dbReference type="SUPFAM" id="SSF55729">
    <property type="entry name" value="Acyl-CoA N-acyltransferases (Nat)"/>
    <property type="match status" value="1"/>
</dbReference>
<feature type="domain" description="N-acetyltransferase" evidence="1">
    <location>
        <begin position="5"/>
        <end position="161"/>
    </location>
</feature>
<dbReference type="EMBL" id="JAANEY010000001">
    <property type="protein sequence ID" value="MBT8551997.1"/>
    <property type="molecule type" value="Genomic_DNA"/>
</dbReference>
<dbReference type="Gene3D" id="3.40.630.30">
    <property type="match status" value="1"/>
</dbReference>
<gene>
    <name evidence="2" type="ORF">G6731_08530</name>
</gene>